<keyword evidence="8" id="KW-1185">Reference proteome</keyword>
<dbReference type="AlphaFoldDB" id="A0A9Q0N0R5"/>
<keyword evidence="1" id="KW-0479">Metal-binding</keyword>
<evidence type="ECO:0000256" key="5">
    <source>
        <dbReference type="ARBA" id="ARBA00029450"/>
    </source>
</evidence>
<dbReference type="SMART" id="SM00109">
    <property type="entry name" value="C1"/>
    <property type="match status" value="1"/>
</dbReference>
<accession>A0A9Q0N0R5</accession>
<name>A0A9Q0N0R5_9DIPT</name>
<dbReference type="CDD" id="cd20819">
    <property type="entry name" value="C1_DEF8"/>
    <property type="match status" value="1"/>
</dbReference>
<keyword evidence="2" id="KW-0677">Repeat</keyword>
<proteinExistence type="inferred from homology"/>
<keyword evidence="4" id="KW-0862">Zinc</keyword>
<comment type="similarity">
    <text evidence="5">Belongs to the DEF8 family.</text>
</comment>
<evidence type="ECO:0000256" key="4">
    <source>
        <dbReference type="ARBA" id="ARBA00022833"/>
    </source>
</evidence>
<organism evidence="7 8">
    <name type="scientific">Pseudolycoriella hygida</name>
    <dbReference type="NCBI Taxonomy" id="35572"/>
    <lineage>
        <taxon>Eukaryota</taxon>
        <taxon>Metazoa</taxon>
        <taxon>Ecdysozoa</taxon>
        <taxon>Arthropoda</taxon>
        <taxon>Hexapoda</taxon>
        <taxon>Insecta</taxon>
        <taxon>Pterygota</taxon>
        <taxon>Neoptera</taxon>
        <taxon>Endopterygota</taxon>
        <taxon>Diptera</taxon>
        <taxon>Nematocera</taxon>
        <taxon>Sciaroidea</taxon>
        <taxon>Sciaridae</taxon>
        <taxon>Pseudolycoriella</taxon>
    </lineage>
</organism>
<dbReference type="PANTHER" id="PTHR12326:SF3">
    <property type="entry name" value="DIFFERENTIALLY EXPRESSED IN FDCP 8 HOMOLOG"/>
    <property type="match status" value="1"/>
</dbReference>
<dbReference type="InterPro" id="IPR046349">
    <property type="entry name" value="C1-like_sf"/>
</dbReference>
<dbReference type="EMBL" id="WJQU01000002">
    <property type="protein sequence ID" value="KAJ6641483.1"/>
    <property type="molecule type" value="Genomic_DNA"/>
</dbReference>
<sequence length="464" mass="53107">MQSLRGSLSNIPHTFNNIIQILPVLSRNELNNPVVNSSNSSLSDAADSDKSQAIPSSLITEQWQLILGQNASIDDLESAILRCKELVLGTDECSFERKWLVRHLVELRFRRNELKDILDDPNTKSSDNVTHVVLGHHFTRNLKHTPTSRQFCDHCSGIIWSVVQASYICTDCSFRVHHKCVQFVVRICAHVIASERNGAIEDICPEVGLAIQGYKCAECEVSLNYNVPGVINCFGSQRRTESRWIEPRRCDYTGLYYCPTCHWNDTTIIPARIVHNWDFSQQKVSRASFQELNLIFERPIIDLESRNPKLYIFVQNLSLIHKLRENLNHMRKYLNECRFAASNKLVEGSVGLKRYLVQSTKLYSISDLSSIDSGVLVDYLNKVYHTFDKHIRSCDICTGKGYLCEICSNNEVIFPYDDAAVHCTQCSTIFHRACWIRKSNKCPKCIRIEGRKLKVVEEEIDGIE</sequence>
<dbReference type="InterPro" id="IPR025258">
    <property type="entry name" value="RH_dom"/>
</dbReference>
<feature type="domain" description="Phorbol-ester/DAG-type" evidence="6">
    <location>
        <begin position="135"/>
        <end position="188"/>
    </location>
</feature>
<dbReference type="SUPFAM" id="SSF57889">
    <property type="entry name" value="Cysteine-rich domain"/>
    <property type="match status" value="1"/>
</dbReference>
<evidence type="ECO:0000259" key="6">
    <source>
        <dbReference type="PROSITE" id="PS50081"/>
    </source>
</evidence>
<dbReference type="PROSITE" id="PS50081">
    <property type="entry name" value="ZF_DAG_PE_2"/>
    <property type="match status" value="2"/>
</dbReference>
<evidence type="ECO:0000313" key="7">
    <source>
        <dbReference type="EMBL" id="KAJ6641483.1"/>
    </source>
</evidence>
<feature type="domain" description="Phorbol-ester/DAG-type" evidence="6">
    <location>
        <begin position="384"/>
        <end position="442"/>
    </location>
</feature>
<gene>
    <name evidence="7" type="primary">DEF8</name>
    <name evidence="7" type="ORF">Bhyg_06422</name>
</gene>
<dbReference type="Pfam" id="PF13901">
    <property type="entry name" value="RH_dom"/>
    <property type="match status" value="1"/>
</dbReference>
<reference evidence="7" key="1">
    <citation type="submission" date="2022-07" db="EMBL/GenBank/DDBJ databases">
        <authorList>
            <person name="Trinca V."/>
            <person name="Uliana J.V.C."/>
            <person name="Torres T.T."/>
            <person name="Ward R.J."/>
            <person name="Monesi N."/>
        </authorList>
    </citation>
    <scope>NUCLEOTIDE SEQUENCE</scope>
    <source>
        <strain evidence="7">HSMRA1968</strain>
        <tissue evidence="7">Whole embryos</tissue>
    </source>
</reference>
<dbReference type="Pfam" id="PF00130">
    <property type="entry name" value="C1_1"/>
    <property type="match status" value="1"/>
</dbReference>
<evidence type="ECO:0000313" key="8">
    <source>
        <dbReference type="Proteomes" id="UP001151699"/>
    </source>
</evidence>
<keyword evidence="3" id="KW-0863">Zinc-finger</keyword>
<dbReference type="Proteomes" id="UP001151699">
    <property type="component" value="Chromosome B"/>
</dbReference>
<dbReference type="PANTHER" id="PTHR12326">
    <property type="entry name" value="PLECKSTRIN HOMOLOGY DOMAIN CONTAINING PROTEIN"/>
    <property type="match status" value="1"/>
</dbReference>
<dbReference type="InterPro" id="IPR051366">
    <property type="entry name" value="DEF8"/>
</dbReference>
<dbReference type="InterPro" id="IPR047983">
    <property type="entry name" value="DEF8_C1"/>
</dbReference>
<dbReference type="SMART" id="SM01175">
    <property type="entry name" value="DUF4206"/>
    <property type="match status" value="1"/>
</dbReference>
<protein>
    <submittedName>
        <fullName evidence="7">Differentially expressed in FDCP 8 like</fullName>
    </submittedName>
</protein>
<dbReference type="GO" id="GO:0008270">
    <property type="term" value="F:zinc ion binding"/>
    <property type="evidence" value="ECO:0007669"/>
    <property type="project" value="UniProtKB-KW"/>
</dbReference>
<evidence type="ECO:0000256" key="1">
    <source>
        <dbReference type="ARBA" id="ARBA00022723"/>
    </source>
</evidence>
<comment type="caution">
    <text evidence="7">The sequence shown here is derived from an EMBL/GenBank/DDBJ whole genome shotgun (WGS) entry which is preliminary data.</text>
</comment>
<dbReference type="InterPro" id="IPR002219">
    <property type="entry name" value="PKC_DAG/PE"/>
</dbReference>
<evidence type="ECO:0000256" key="2">
    <source>
        <dbReference type="ARBA" id="ARBA00022737"/>
    </source>
</evidence>
<dbReference type="OrthoDB" id="1918044at2759"/>
<dbReference type="Gene3D" id="3.30.60.20">
    <property type="match status" value="1"/>
</dbReference>
<evidence type="ECO:0000256" key="3">
    <source>
        <dbReference type="ARBA" id="ARBA00022771"/>
    </source>
</evidence>